<organism evidence="4 5">
    <name type="scientific">Arcanobacterium canis</name>
    <dbReference type="NCBI Taxonomy" id="999183"/>
    <lineage>
        <taxon>Bacteria</taxon>
        <taxon>Bacillati</taxon>
        <taxon>Actinomycetota</taxon>
        <taxon>Actinomycetes</taxon>
        <taxon>Actinomycetales</taxon>
        <taxon>Actinomycetaceae</taxon>
        <taxon>Arcanobacterium</taxon>
    </lineage>
</organism>
<evidence type="ECO:0000313" key="5">
    <source>
        <dbReference type="Proteomes" id="UP001215216"/>
    </source>
</evidence>
<accession>A0ABY8G173</accession>
<evidence type="ECO:0000256" key="1">
    <source>
        <dbReference type="SAM" id="MobiDB-lite"/>
    </source>
</evidence>
<sequence>MKDDRFDSAHDNPEFGTPEAEVLGVLGASLAPTEPPAHVRENLMALIGANNAQPPLDNVRHEADVVDISRRRRWSRVAMNAAAAVALVVVGVGVGRWSAMGSMENVSHYAALNEAQDVERAMTTMDDGHKVTLTWSQSMDMAAVTFPAELRAPRGQSLQVWVEMDGKITSGGIYAPGKDGSFSFVKLMPEPGAKVFVTIEPAGGSSAPTSAPIIEWTISADGGAQPSPTPQSEPGRA</sequence>
<keyword evidence="2" id="KW-0812">Transmembrane</keyword>
<dbReference type="PANTHER" id="PTHR37461:SF1">
    <property type="entry name" value="ANTI-SIGMA-K FACTOR RSKA"/>
    <property type="match status" value="1"/>
</dbReference>
<dbReference type="PANTHER" id="PTHR37461">
    <property type="entry name" value="ANTI-SIGMA-K FACTOR RSKA"/>
    <property type="match status" value="1"/>
</dbReference>
<proteinExistence type="predicted"/>
<dbReference type="InterPro" id="IPR051474">
    <property type="entry name" value="Anti-sigma-K/W_factor"/>
</dbReference>
<feature type="region of interest" description="Disordered" evidence="1">
    <location>
        <begin position="218"/>
        <end position="237"/>
    </location>
</feature>
<protein>
    <submittedName>
        <fullName evidence="4">Anti-sigma factor</fullName>
    </submittedName>
</protein>
<keyword evidence="2" id="KW-0472">Membrane</keyword>
<evidence type="ECO:0000259" key="3">
    <source>
        <dbReference type="Pfam" id="PF10099"/>
    </source>
</evidence>
<dbReference type="Pfam" id="PF10099">
    <property type="entry name" value="RskA_C"/>
    <property type="match status" value="1"/>
</dbReference>
<evidence type="ECO:0000313" key="4">
    <source>
        <dbReference type="EMBL" id="WFM83101.1"/>
    </source>
</evidence>
<feature type="domain" description="Anti-sigma K factor RskA C-terminal" evidence="3">
    <location>
        <begin position="81"/>
        <end position="213"/>
    </location>
</feature>
<dbReference type="RefSeq" id="WP_278012527.1">
    <property type="nucleotide sequence ID" value="NZ_CP121208.1"/>
</dbReference>
<reference evidence="4 5" key="1">
    <citation type="submission" date="2023-03" db="EMBL/GenBank/DDBJ databases">
        <title>Complete genome of Arcanobacterium canis strain DSM 25104 isolated in 2010 from a canine otitis externa in Germany.</title>
        <authorList>
            <person name="Borowiak M."/>
            <person name="Kreitlow A."/>
            <person name="Malorny B."/>
            <person name="Laemmler C."/>
            <person name="Prenger-Berninghoff E."/>
            <person name="Ploetz M."/>
            <person name="Abdulmawjood A."/>
        </authorList>
    </citation>
    <scope>NUCLEOTIDE SEQUENCE [LARGE SCALE GENOMIC DNA]</scope>
    <source>
        <strain evidence="4 5">DSM 25104</strain>
    </source>
</reference>
<dbReference type="InterPro" id="IPR018764">
    <property type="entry name" value="RskA_C"/>
</dbReference>
<gene>
    <name evidence="4" type="ORF">P7079_06820</name>
</gene>
<feature type="transmembrane region" description="Helical" evidence="2">
    <location>
        <begin position="77"/>
        <end position="97"/>
    </location>
</feature>
<keyword evidence="2" id="KW-1133">Transmembrane helix</keyword>
<dbReference type="Proteomes" id="UP001215216">
    <property type="component" value="Chromosome"/>
</dbReference>
<dbReference type="EMBL" id="CP121208">
    <property type="protein sequence ID" value="WFM83101.1"/>
    <property type="molecule type" value="Genomic_DNA"/>
</dbReference>
<keyword evidence="5" id="KW-1185">Reference proteome</keyword>
<name>A0ABY8G173_9ACTO</name>
<evidence type="ECO:0000256" key="2">
    <source>
        <dbReference type="SAM" id="Phobius"/>
    </source>
</evidence>